<name>A0AAF0ERR4_9BASI</name>
<dbReference type="Gene3D" id="3.30.900.20">
    <property type="match status" value="1"/>
</dbReference>
<dbReference type="EMBL" id="CP119894">
    <property type="protein sequence ID" value="WFD27032.1"/>
    <property type="molecule type" value="Genomic_DNA"/>
</dbReference>
<protein>
    <submittedName>
        <fullName evidence="2">Uncharacterized protein</fullName>
    </submittedName>
</protein>
<sequence>MALHDSASGPLEIYVQSFFQAQGAHEPVSQLEQEVEVAMEGHELDGMLRACIAVHTALDPLPLPRRLAPPQSPAHLMRSLFIVTERLHALFCAWPSPTAGMELAIVLGTSLSFPRWTALVRLEGSWDASDNGVDDTNECMGRRRKAAALLERKVTRCLLEAMPVVTDEVAPTQLRVLVRAPASLRVSGWRPRPHWHAPQPVAPPSQALASSPNDAEEAPAPARPSRMGAHVQGLLQGQRVVRPSLTLRTRPQMPVMLITVQGTDKATEAAPHDGGLCSARDVWLECDTVVVGLGRGPASF</sequence>
<keyword evidence="3" id="KW-1185">Reference proteome</keyword>
<dbReference type="InterPro" id="IPR053729">
    <property type="entry name" value="MAD2L1BP_domain_sf"/>
</dbReference>
<organism evidence="2 3">
    <name type="scientific">Malassezia nana</name>
    <dbReference type="NCBI Taxonomy" id="180528"/>
    <lineage>
        <taxon>Eukaryota</taxon>
        <taxon>Fungi</taxon>
        <taxon>Dikarya</taxon>
        <taxon>Basidiomycota</taxon>
        <taxon>Ustilaginomycotina</taxon>
        <taxon>Malasseziomycetes</taxon>
        <taxon>Malasseziales</taxon>
        <taxon>Malasseziaceae</taxon>
        <taxon>Malassezia</taxon>
    </lineage>
</organism>
<dbReference type="Proteomes" id="UP001213623">
    <property type="component" value="Chromosome 3"/>
</dbReference>
<accession>A0AAF0ERR4</accession>
<feature type="region of interest" description="Disordered" evidence="1">
    <location>
        <begin position="190"/>
        <end position="227"/>
    </location>
</feature>
<feature type="compositionally biased region" description="Low complexity" evidence="1">
    <location>
        <begin position="209"/>
        <end position="226"/>
    </location>
</feature>
<proteinExistence type="predicted"/>
<evidence type="ECO:0000256" key="1">
    <source>
        <dbReference type="SAM" id="MobiDB-lite"/>
    </source>
</evidence>
<evidence type="ECO:0000313" key="2">
    <source>
        <dbReference type="EMBL" id="WFD27032.1"/>
    </source>
</evidence>
<gene>
    <name evidence="2" type="ORF">MNAN1_002026</name>
</gene>
<evidence type="ECO:0000313" key="3">
    <source>
        <dbReference type="Proteomes" id="UP001213623"/>
    </source>
</evidence>
<dbReference type="AlphaFoldDB" id="A0AAF0ERR4"/>
<reference evidence="2" key="1">
    <citation type="submission" date="2023-03" db="EMBL/GenBank/DDBJ databases">
        <title>Mating type loci evolution in Malassezia.</title>
        <authorList>
            <person name="Coelho M.A."/>
        </authorList>
    </citation>
    <scope>NUCLEOTIDE SEQUENCE</scope>
    <source>
        <strain evidence="2">CBS 9557</strain>
    </source>
</reference>